<sequence length="933" mass="103469">MEHNVRSIKDSDDSCCSSISDPQDKRHHNESCVPSNCLHQHRHLLGNASINSSTGTSCCQCDYSKPDSTVIYMDDDTPSMDRNIENHHHQNPIKKKKKRSKQTSSPSSEKKKEQVAAPPVATTISSKSKHCDKTQNSSPIQNQHRGNRRKCAIAKGLVYLFFLMIILGGIAAFFCWPRTPLVVVGSHAERQGPATTWATTPEKRPWMEATWLMNITLDNRDNFIPTRLTRMELTMVDSLTQNPFATAVLEDLAVPPKMLTVLSNTVFHVHYSARTDSDTTWQDLYRACGPKQASERPSLNINMKIVFHFLGIIWTSTVNASPPSGGFILCPMSIARALVDIIGVASSTTKIGYGVIATQSAALQQHLKTSSLVNPTPTIVQSTLPDQSSPATDTLAEHGLDTSTSANHSATDAPHGTLDAGLPPVQDSVTAPIEVTATTTTTTAAVNEPPTTTQAPPTIEESISKQQQVETPSMDAQQPEQVLRRQLKEARIPTSRAGRLWHYGSLATGMGLGAINESFRRATGLSKDQQGSVMLSEKNVDRLVEKLSTMRGAALKMGQMLSIQGIQASNQSSSALPPQLEQVLLRVHDSANYMPKRQMEKVMADELGKNWLSNFEEFDPIPIAAASIGQVHAATLASNGKPVVIKIQYPGVATSIDSDLSNLKALVTFSNLLPRGLYLDNTIKVTKQELAWECDYLREASNAQRFQQLLKDDSRYKVPQVIEDLSTARILVSERLNGQVLSKATEEPQEIRNKLGENLLRLCLREVFSFQFMQTDPNWSNFFYNRQTGQIELLDFGACREFPSTFLQLYGRILGSAVRQDREGVWEYSKQLGFVTGYETDVMKQAHIDSVMVLGEPFAAVAPDLYDFTQQTITSRVRETIPVMLQHRLTPPPDESYGLHKKLSGAFLLCTKLGSKFDTKSVWKEEVELHFRF</sequence>
<dbReference type="PANTHER" id="PTHR43851">
    <property type="match status" value="1"/>
</dbReference>
<dbReference type="PANTHER" id="PTHR43851:SF3">
    <property type="entry name" value="COENZYME Q8"/>
    <property type="match status" value="1"/>
</dbReference>
<keyword evidence="6" id="KW-1133">Transmembrane helix</keyword>
<feature type="compositionally biased region" description="Basic and acidic residues" evidence="5">
    <location>
        <begin position="1"/>
        <end position="12"/>
    </location>
</feature>
<dbReference type="InterPro" id="IPR011009">
    <property type="entry name" value="Kinase-like_dom_sf"/>
</dbReference>
<feature type="compositionally biased region" description="Polar residues" evidence="5">
    <location>
        <begin position="134"/>
        <end position="144"/>
    </location>
</feature>
<dbReference type="InterPro" id="IPR051409">
    <property type="entry name" value="Atypical_kinase_ADCK"/>
</dbReference>
<evidence type="ECO:0000256" key="4">
    <source>
        <dbReference type="ARBA" id="ARBA00022840"/>
    </source>
</evidence>
<keyword evidence="4" id="KW-0067">ATP-binding</keyword>
<accession>A0A163JX24</accession>
<dbReference type="EMBL" id="LT554349">
    <property type="protein sequence ID" value="SAM04084.1"/>
    <property type="molecule type" value="Genomic_DNA"/>
</dbReference>
<evidence type="ECO:0000256" key="2">
    <source>
        <dbReference type="ARBA" id="ARBA00022679"/>
    </source>
</evidence>
<organism evidence="8">
    <name type="scientific">Absidia glauca</name>
    <name type="common">Pin mould</name>
    <dbReference type="NCBI Taxonomy" id="4829"/>
    <lineage>
        <taxon>Eukaryota</taxon>
        <taxon>Fungi</taxon>
        <taxon>Fungi incertae sedis</taxon>
        <taxon>Mucoromycota</taxon>
        <taxon>Mucoromycotina</taxon>
        <taxon>Mucoromycetes</taxon>
        <taxon>Mucorales</taxon>
        <taxon>Cunninghamellaceae</taxon>
        <taxon>Absidia</taxon>
    </lineage>
</organism>
<dbReference type="Proteomes" id="UP000078561">
    <property type="component" value="Unassembled WGS sequence"/>
</dbReference>
<dbReference type="CDD" id="cd13970">
    <property type="entry name" value="ABC1_ADCK3"/>
    <property type="match status" value="1"/>
</dbReference>
<evidence type="ECO:0000256" key="3">
    <source>
        <dbReference type="ARBA" id="ARBA00022741"/>
    </source>
</evidence>
<feature type="compositionally biased region" description="Polar residues" evidence="5">
    <location>
        <begin position="401"/>
        <end position="410"/>
    </location>
</feature>
<feature type="compositionally biased region" description="Basic residues" evidence="5">
    <location>
        <begin position="89"/>
        <end position="101"/>
    </location>
</feature>
<dbReference type="SUPFAM" id="SSF56112">
    <property type="entry name" value="Protein kinase-like (PK-like)"/>
    <property type="match status" value="1"/>
</dbReference>
<feature type="compositionally biased region" description="Low complexity" evidence="5">
    <location>
        <begin position="439"/>
        <end position="453"/>
    </location>
</feature>
<reference evidence="8" key="1">
    <citation type="submission" date="2016-04" db="EMBL/GenBank/DDBJ databases">
        <authorList>
            <person name="Evans L.H."/>
            <person name="Alamgir A."/>
            <person name="Owens N."/>
            <person name="Weber N.D."/>
            <person name="Virtaneva K."/>
            <person name="Barbian K."/>
            <person name="Babar A."/>
            <person name="Rosenke K."/>
        </authorList>
    </citation>
    <scope>NUCLEOTIDE SEQUENCE [LARGE SCALE GENOMIC DNA]</scope>
    <source>
        <strain evidence="8">CBS 101.48</strain>
    </source>
</reference>
<protein>
    <recommendedName>
        <fullName evidence="7">ABC1 atypical kinase-like domain-containing protein</fullName>
    </recommendedName>
</protein>
<dbReference type="GO" id="GO:0005524">
    <property type="term" value="F:ATP binding"/>
    <property type="evidence" value="ECO:0007669"/>
    <property type="project" value="UniProtKB-KW"/>
</dbReference>
<evidence type="ECO:0000259" key="7">
    <source>
        <dbReference type="Pfam" id="PF03109"/>
    </source>
</evidence>
<dbReference type="InParanoid" id="A0A163JX24"/>
<evidence type="ECO:0000256" key="1">
    <source>
        <dbReference type="ARBA" id="ARBA00009670"/>
    </source>
</evidence>
<keyword evidence="6" id="KW-0812">Transmembrane</keyword>
<feature type="compositionally biased region" description="Polar residues" evidence="5">
    <location>
        <begin position="378"/>
        <end position="392"/>
    </location>
</feature>
<gene>
    <name evidence="8" type="primary">ABSGL_09944.1 scaffold 11783</name>
</gene>
<name>A0A163JX24_ABSGL</name>
<dbReference type="STRING" id="4829.A0A163JX24"/>
<dbReference type="AlphaFoldDB" id="A0A163JX24"/>
<feature type="transmembrane region" description="Helical" evidence="6">
    <location>
        <begin position="152"/>
        <end position="174"/>
    </location>
</feature>
<dbReference type="OrthoDB" id="201153at2759"/>
<feature type="region of interest" description="Disordered" evidence="5">
    <location>
        <begin position="1"/>
        <end position="31"/>
    </location>
</feature>
<dbReference type="InterPro" id="IPR004147">
    <property type="entry name" value="ABC1_dom"/>
</dbReference>
<evidence type="ECO:0000313" key="9">
    <source>
        <dbReference type="Proteomes" id="UP000078561"/>
    </source>
</evidence>
<dbReference type="GO" id="GO:0016740">
    <property type="term" value="F:transferase activity"/>
    <property type="evidence" value="ECO:0007669"/>
    <property type="project" value="UniProtKB-KW"/>
</dbReference>
<feature type="region of interest" description="Disordered" evidence="5">
    <location>
        <begin position="439"/>
        <end position="479"/>
    </location>
</feature>
<keyword evidence="3" id="KW-0547">Nucleotide-binding</keyword>
<feature type="region of interest" description="Disordered" evidence="5">
    <location>
        <begin position="72"/>
        <end position="147"/>
    </location>
</feature>
<keyword evidence="2" id="KW-0808">Transferase</keyword>
<proteinExistence type="inferred from homology"/>
<evidence type="ECO:0000313" key="8">
    <source>
        <dbReference type="EMBL" id="SAM04084.1"/>
    </source>
</evidence>
<dbReference type="GO" id="GO:0006744">
    <property type="term" value="P:ubiquinone biosynthetic process"/>
    <property type="evidence" value="ECO:0007669"/>
    <property type="project" value="TreeGrafter"/>
</dbReference>
<dbReference type="InterPro" id="IPR034646">
    <property type="entry name" value="ADCK3_dom"/>
</dbReference>
<comment type="similarity">
    <text evidence="1">Belongs to the protein kinase superfamily. ADCK protein kinase family.</text>
</comment>
<feature type="domain" description="ABC1 atypical kinase-like" evidence="7">
    <location>
        <begin position="586"/>
        <end position="828"/>
    </location>
</feature>
<evidence type="ECO:0000256" key="5">
    <source>
        <dbReference type="SAM" id="MobiDB-lite"/>
    </source>
</evidence>
<feature type="region of interest" description="Disordered" evidence="5">
    <location>
        <begin position="378"/>
        <end position="426"/>
    </location>
</feature>
<keyword evidence="6" id="KW-0472">Membrane</keyword>
<keyword evidence="9" id="KW-1185">Reference proteome</keyword>
<feature type="compositionally biased region" description="Polar residues" evidence="5">
    <location>
        <begin position="464"/>
        <end position="479"/>
    </location>
</feature>
<dbReference type="Pfam" id="PF03109">
    <property type="entry name" value="ABC1"/>
    <property type="match status" value="1"/>
</dbReference>
<evidence type="ECO:0000256" key="6">
    <source>
        <dbReference type="SAM" id="Phobius"/>
    </source>
</evidence>